<dbReference type="InterPro" id="IPR023393">
    <property type="entry name" value="START-like_dom_sf"/>
</dbReference>
<dbReference type="AlphaFoldDB" id="A0A9W9TYC2"/>
<protein>
    <recommendedName>
        <fullName evidence="2">DUF3074 domain-containing protein</fullName>
    </recommendedName>
</protein>
<dbReference type="EMBL" id="JAPQKS010000002">
    <property type="protein sequence ID" value="KAJ5246159.1"/>
    <property type="molecule type" value="Genomic_DNA"/>
</dbReference>
<dbReference type="InterPro" id="IPR051213">
    <property type="entry name" value="START_lipid_transfer"/>
</dbReference>
<reference evidence="3" key="1">
    <citation type="submission" date="2022-11" db="EMBL/GenBank/DDBJ databases">
        <authorList>
            <person name="Petersen C."/>
        </authorList>
    </citation>
    <scope>NUCLEOTIDE SEQUENCE</scope>
    <source>
        <strain evidence="3">IBT 19713</strain>
    </source>
</reference>
<dbReference type="PANTHER" id="PTHR19308:SF14">
    <property type="entry name" value="START DOMAIN-CONTAINING PROTEIN"/>
    <property type="match status" value="1"/>
</dbReference>
<evidence type="ECO:0000259" key="2">
    <source>
        <dbReference type="Pfam" id="PF11274"/>
    </source>
</evidence>
<evidence type="ECO:0000313" key="4">
    <source>
        <dbReference type="Proteomes" id="UP001150941"/>
    </source>
</evidence>
<feature type="compositionally biased region" description="Basic and acidic residues" evidence="1">
    <location>
        <begin position="519"/>
        <end position="536"/>
    </location>
</feature>
<dbReference type="OrthoDB" id="5403181at2759"/>
<sequence length="689" mass="75936">MATLHEALQCLKPTTWAEVPQSPDELREYVRSIFKNGRLNGVVPSSARVGETDPELASFQDQWGKPIKVGGPRENPLGVHVWKLSAHDGGGSWFGRRSVHEGMPFTQWKEKISTEYDETLKVNEKKLQKGQVADKAIRGIGAEKKIETIEVKNEDGSVMAHVTVYHVSAQFPKPTAPRDFVAMIISSEDGLHIGGTKLPGRSWMMVSKPCDHPDVKPKEGYTRGEYESVEIIREIPKASSSGSSSRTSLGDKGSSSGDTPDSSTPKASDAPGDDDVNPVEWIMVSRSDPGGNIPRWMVDKGTPKSVGQDAAKFVNWATQDKKYREKKTTGDDSVKVNPGTASKPEDSDESDHAEDKSDDSDSEPTDSDDQSHHGLIASVTGLINAGIGRLAPYGLNDYVPYPSHHDSQEESSEDEDTEPEEQKTPQSNPSRPKHTRNITDVSFNSTHSESATPIVDEVVKNVAKEEKENGKSKPSMHERDLQKLARRKQGVEARLEAIHAEFEKLQGLNWMGSNTPVRPLKDADSDKSGPRKRGDTRSSTPASIAGTQSSQRESSTSDVPTSQPQPDSPARNQKAISSLVSEQAKLVKRLHKIEGEQMKLATKIEARHRKHAERSEKSKSKSEVESLRAEIKDLKKEVTKLRSERQNWVEIVAALQKENTALHATNAKLSGQEESTRDNDSIKMLFFSL</sequence>
<gene>
    <name evidence="3" type="ORF">N7468_001142</name>
</gene>
<feature type="region of interest" description="Disordered" evidence="1">
    <location>
        <begin position="503"/>
        <end position="579"/>
    </location>
</feature>
<feature type="compositionally biased region" description="Polar residues" evidence="1">
    <location>
        <begin position="438"/>
        <end position="451"/>
    </location>
</feature>
<dbReference type="CDD" id="cd08864">
    <property type="entry name" value="SRPBCC_DUF3074"/>
    <property type="match status" value="1"/>
</dbReference>
<dbReference type="RefSeq" id="XP_058333580.1">
    <property type="nucleotide sequence ID" value="XM_058470439.1"/>
</dbReference>
<feature type="compositionally biased region" description="Acidic residues" evidence="1">
    <location>
        <begin position="409"/>
        <end position="419"/>
    </location>
</feature>
<feature type="domain" description="DUF3074" evidence="2">
    <location>
        <begin position="93"/>
        <end position="317"/>
    </location>
</feature>
<dbReference type="Pfam" id="PF11274">
    <property type="entry name" value="DUF3074"/>
    <property type="match status" value="1"/>
</dbReference>
<dbReference type="PANTHER" id="PTHR19308">
    <property type="entry name" value="PHOSPHATIDYLCHOLINE TRANSFER PROTEIN"/>
    <property type="match status" value="1"/>
</dbReference>
<name>A0A9W9TYC2_9EURO</name>
<evidence type="ECO:0000256" key="1">
    <source>
        <dbReference type="SAM" id="MobiDB-lite"/>
    </source>
</evidence>
<feature type="region of interest" description="Disordered" evidence="1">
    <location>
        <begin position="233"/>
        <end position="374"/>
    </location>
</feature>
<dbReference type="Gene3D" id="3.30.530.20">
    <property type="match status" value="1"/>
</dbReference>
<organism evidence="3 4">
    <name type="scientific">Penicillium chermesinum</name>
    <dbReference type="NCBI Taxonomy" id="63820"/>
    <lineage>
        <taxon>Eukaryota</taxon>
        <taxon>Fungi</taxon>
        <taxon>Dikarya</taxon>
        <taxon>Ascomycota</taxon>
        <taxon>Pezizomycotina</taxon>
        <taxon>Eurotiomycetes</taxon>
        <taxon>Eurotiomycetidae</taxon>
        <taxon>Eurotiales</taxon>
        <taxon>Aspergillaceae</taxon>
        <taxon>Penicillium</taxon>
    </lineage>
</organism>
<feature type="region of interest" description="Disordered" evidence="1">
    <location>
        <begin position="392"/>
        <end position="490"/>
    </location>
</feature>
<feature type="region of interest" description="Disordered" evidence="1">
    <location>
        <begin position="606"/>
        <end position="626"/>
    </location>
</feature>
<comment type="caution">
    <text evidence="3">The sequence shown here is derived from an EMBL/GenBank/DDBJ whole genome shotgun (WGS) entry which is preliminary data.</text>
</comment>
<keyword evidence="4" id="KW-1185">Reference proteome</keyword>
<evidence type="ECO:0000313" key="3">
    <source>
        <dbReference type="EMBL" id="KAJ5246159.1"/>
    </source>
</evidence>
<dbReference type="GeneID" id="83197742"/>
<feature type="compositionally biased region" description="Basic and acidic residues" evidence="1">
    <location>
        <begin position="613"/>
        <end position="626"/>
    </location>
</feature>
<dbReference type="SUPFAM" id="SSF55961">
    <property type="entry name" value="Bet v1-like"/>
    <property type="match status" value="1"/>
</dbReference>
<accession>A0A9W9TYC2</accession>
<feature type="compositionally biased region" description="Acidic residues" evidence="1">
    <location>
        <begin position="346"/>
        <end position="368"/>
    </location>
</feature>
<feature type="compositionally biased region" description="Polar residues" evidence="1">
    <location>
        <begin position="537"/>
        <end position="579"/>
    </location>
</feature>
<proteinExistence type="predicted"/>
<dbReference type="InterPro" id="IPR024500">
    <property type="entry name" value="DUF3074"/>
</dbReference>
<feature type="compositionally biased region" description="Basic and acidic residues" evidence="1">
    <location>
        <begin position="319"/>
        <end position="334"/>
    </location>
</feature>
<feature type="compositionally biased region" description="Basic and acidic residues" evidence="1">
    <location>
        <begin position="457"/>
        <end position="490"/>
    </location>
</feature>
<feature type="compositionally biased region" description="Low complexity" evidence="1">
    <location>
        <begin position="239"/>
        <end position="266"/>
    </location>
</feature>
<reference evidence="3" key="2">
    <citation type="journal article" date="2023" name="IMA Fungus">
        <title>Comparative genomic study of the Penicillium genus elucidates a diverse pangenome and 15 lateral gene transfer events.</title>
        <authorList>
            <person name="Petersen C."/>
            <person name="Sorensen T."/>
            <person name="Nielsen M.R."/>
            <person name="Sondergaard T.E."/>
            <person name="Sorensen J.L."/>
            <person name="Fitzpatrick D.A."/>
            <person name="Frisvad J.C."/>
            <person name="Nielsen K.L."/>
        </authorList>
    </citation>
    <scope>NUCLEOTIDE SEQUENCE</scope>
    <source>
        <strain evidence="3">IBT 19713</strain>
    </source>
</reference>
<dbReference type="Proteomes" id="UP001150941">
    <property type="component" value="Unassembled WGS sequence"/>
</dbReference>